<gene>
    <name evidence="2" type="ORF">PSFLO_07644</name>
</gene>
<protein>
    <submittedName>
        <fullName evidence="2">Uncharacterized protein</fullName>
    </submittedName>
</protein>
<evidence type="ECO:0000313" key="2">
    <source>
        <dbReference type="EMBL" id="SPO42161.1"/>
    </source>
</evidence>
<sequence length="488" mass="51496">MIAQLPARLPACLWSMVAAGDDVDDSAPATTADLGLEGPGVEAWATSRPSSWKRRASERAREPGQPGCGALSTAQTSRASEGASEPTSKQQSQEGCHGRALGPGRLLGQARAACLYLAWLWLGGSARRDRVRWGRPAGQARPGKQGSLAVVDPPRRANPSWQPAAAAPSWLLQPPGLAWLAWPGLPGLAGSLARIADYLLLRLARPPSPLHAARSTTTSVHPGPPSPHIAIAPHTAAHTAFPCRLASPRLASPRLVPTRLESTRQTSQVTGIRQPRTLLARSRSRICLPYCLPVGPSHCSLRRHTLLPPPRPTPSRASSATLSPGPATSRRHPRIPLYTAAAAAATAAPPQHLIRATGNLPSLTLCRTCGSDRRRTCLASSSTLALLASRNLATSHQLRHLIGLSELLCQRPSAIDSACLWPIATSQTPAFLPRYCTSASSGLPAFTTQVSAASSARPVIEPPSTLHAVVCSMRCLCVVPSAVSSLFR</sequence>
<feature type="region of interest" description="Disordered" evidence="1">
    <location>
        <begin position="28"/>
        <end position="97"/>
    </location>
</feature>
<feature type="compositionally biased region" description="Polar residues" evidence="1">
    <location>
        <begin position="72"/>
        <end position="94"/>
    </location>
</feature>
<dbReference type="EMBL" id="OOIP01000039">
    <property type="protein sequence ID" value="SPO42161.1"/>
    <property type="molecule type" value="Genomic_DNA"/>
</dbReference>
<feature type="region of interest" description="Disordered" evidence="1">
    <location>
        <begin position="303"/>
        <end position="332"/>
    </location>
</feature>
<reference evidence="2 3" key="1">
    <citation type="submission" date="2018-03" db="EMBL/GenBank/DDBJ databases">
        <authorList>
            <person name="Guldener U."/>
        </authorList>
    </citation>
    <scope>NUCLEOTIDE SEQUENCE [LARGE SCALE GENOMIC DNA]</scope>
    <source>
        <strain evidence="2 3">DAOM196992</strain>
    </source>
</reference>
<keyword evidence="3" id="KW-1185">Reference proteome</keyword>
<accession>A0A5C3FFA2</accession>
<dbReference type="AlphaFoldDB" id="A0A5C3FFA2"/>
<proteinExistence type="predicted"/>
<evidence type="ECO:0000313" key="3">
    <source>
        <dbReference type="Proteomes" id="UP000323386"/>
    </source>
</evidence>
<name>A0A5C3FFA2_9BASI</name>
<evidence type="ECO:0000256" key="1">
    <source>
        <dbReference type="SAM" id="MobiDB-lite"/>
    </source>
</evidence>
<dbReference type="Proteomes" id="UP000323386">
    <property type="component" value="Unassembled WGS sequence"/>
</dbReference>
<organism evidence="2 3">
    <name type="scientific">Pseudozyma flocculosa</name>
    <dbReference type="NCBI Taxonomy" id="84751"/>
    <lineage>
        <taxon>Eukaryota</taxon>
        <taxon>Fungi</taxon>
        <taxon>Dikarya</taxon>
        <taxon>Basidiomycota</taxon>
        <taxon>Ustilaginomycotina</taxon>
        <taxon>Ustilaginomycetes</taxon>
        <taxon>Ustilaginales</taxon>
        <taxon>Ustilaginaceae</taxon>
        <taxon>Pseudozyma</taxon>
    </lineage>
</organism>